<dbReference type="Proteomes" id="UP001066276">
    <property type="component" value="Chromosome 1_1"/>
</dbReference>
<comment type="subcellular location">
    <subcellularLocation>
        <location evidence="2">Host cell</location>
    </subcellularLocation>
    <subcellularLocation>
        <location evidence="1">Virion</location>
    </subcellularLocation>
</comment>
<feature type="transmembrane region" description="Helical" evidence="3">
    <location>
        <begin position="776"/>
        <end position="801"/>
    </location>
</feature>
<evidence type="ECO:0000256" key="1">
    <source>
        <dbReference type="ARBA" id="ARBA00004328"/>
    </source>
</evidence>
<dbReference type="Pfam" id="PF03408">
    <property type="entry name" value="Foamy_virus_ENV"/>
    <property type="match status" value="1"/>
</dbReference>
<protein>
    <submittedName>
        <fullName evidence="4">Uncharacterized protein</fullName>
    </submittedName>
</protein>
<keyword evidence="3" id="KW-0472">Membrane</keyword>
<evidence type="ECO:0000313" key="4">
    <source>
        <dbReference type="EMBL" id="KAJ1218873.1"/>
    </source>
</evidence>
<dbReference type="EMBL" id="JANPWB010000001">
    <property type="protein sequence ID" value="KAJ1218873.1"/>
    <property type="molecule type" value="Genomic_DNA"/>
</dbReference>
<sequence>MVRRDISNVNISAIPIPDGIVWDKVMFDIYGPTELIQIPYVLKLSMNDIVIPGIVSDDWDVKTVDAMLKDLQYYTVYDDEDAYQFKDNHGDMFCYTHYGHHFIHKASSPKSIFNYVQWEHCSTPPQGSSKTYNDKFAYFSGHDQRNAKSYYIKVTLYSNKQILLTDTKLLYSNLFVSKLSVEGYEYWLKTVDLKSVWGTKNWQMQGRDTLFRACIIPVQMIFLNDTVQQASCLGLASIRELTLPSIPVPSKLNNWQHYVNATFSEFTHWVQNGTLNASSLHPGGWLLWPVDTNQCHQRFVTSSGGFRTSRADPRYISPEHADIIPTYSVGKLCQQWLKYSTLGAVKSHLKLLSNGTDLQDFLSGPKVPRRKRFLYEVYNEFWKLSQQEAAARLRQIDQENLLQTLSVVDNGMHTLSDRVYMIDSIVSSAIDIIKSDMSSLYHGQSQTRSIMQLGWTLQTLKAGRVPWQHIRAREIFISFNLTRQQQLMAKKEATYVMLNIEKLEKLPFTVAEIPSAEWLIHGVINLPISTLQFTSCLKHIPVGRYELLGDSYIHEVWDLPFQYRCVNGLKEVFLSGSECEASVSHSMVCKQLSLHGACNASIANLACYLKGVPVPVIKNTFQVLSNGSYIVLNSERCCGMRAGIVYVVVVNKAVTCCGNVLFPPTEFREVADIWPHIATSKVDFDKLSRLKALLFQKHVALTSASETYALQVARSSAEIQSLLNTNFPSHFGELVGRIFNASSTAGIAHFFKAVGVGFVHTFSSVFGLIPSAIHSIFGSIFGGFPITLAVLAGVLLLLLFFRNGCPAATRSCIAASVSAAVS</sequence>
<name>A0AAV7X2N5_PLEWA</name>
<dbReference type="AlphaFoldDB" id="A0AAV7X2N5"/>
<dbReference type="GO" id="GO:0043657">
    <property type="term" value="C:host cell"/>
    <property type="evidence" value="ECO:0007669"/>
    <property type="project" value="UniProtKB-SubCell"/>
</dbReference>
<accession>A0AAV7X2N5</accession>
<evidence type="ECO:0000256" key="2">
    <source>
        <dbReference type="ARBA" id="ARBA00004340"/>
    </source>
</evidence>
<evidence type="ECO:0000313" key="5">
    <source>
        <dbReference type="Proteomes" id="UP001066276"/>
    </source>
</evidence>
<gene>
    <name evidence="4" type="ORF">NDU88_006445</name>
</gene>
<reference evidence="4" key="1">
    <citation type="journal article" date="2022" name="bioRxiv">
        <title>Sequencing and chromosome-scale assembly of the giantPleurodeles waltlgenome.</title>
        <authorList>
            <person name="Brown T."/>
            <person name="Elewa A."/>
            <person name="Iarovenko S."/>
            <person name="Subramanian E."/>
            <person name="Araus A.J."/>
            <person name="Petzold A."/>
            <person name="Susuki M."/>
            <person name="Suzuki K.-i.T."/>
            <person name="Hayashi T."/>
            <person name="Toyoda A."/>
            <person name="Oliveira C."/>
            <person name="Osipova E."/>
            <person name="Leigh N.D."/>
            <person name="Simon A."/>
            <person name="Yun M.H."/>
        </authorList>
    </citation>
    <scope>NUCLEOTIDE SEQUENCE</scope>
    <source>
        <strain evidence="4">20211129_DDA</strain>
        <tissue evidence="4">Liver</tissue>
    </source>
</reference>
<evidence type="ECO:0000256" key="3">
    <source>
        <dbReference type="SAM" id="Phobius"/>
    </source>
</evidence>
<keyword evidence="3" id="KW-1133">Transmembrane helix</keyword>
<comment type="caution">
    <text evidence="4">The sequence shown here is derived from an EMBL/GenBank/DDBJ whole genome shotgun (WGS) entry which is preliminary data.</text>
</comment>
<keyword evidence="3" id="KW-0812">Transmembrane</keyword>
<proteinExistence type="predicted"/>
<dbReference type="InterPro" id="IPR005070">
    <property type="entry name" value="Foamy_env"/>
</dbReference>
<keyword evidence="5" id="KW-1185">Reference proteome</keyword>
<organism evidence="4 5">
    <name type="scientific">Pleurodeles waltl</name>
    <name type="common">Iberian ribbed newt</name>
    <dbReference type="NCBI Taxonomy" id="8319"/>
    <lineage>
        <taxon>Eukaryota</taxon>
        <taxon>Metazoa</taxon>
        <taxon>Chordata</taxon>
        <taxon>Craniata</taxon>
        <taxon>Vertebrata</taxon>
        <taxon>Euteleostomi</taxon>
        <taxon>Amphibia</taxon>
        <taxon>Batrachia</taxon>
        <taxon>Caudata</taxon>
        <taxon>Salamandroidea</taxon>
        <taxon>Salamandridae</taxon>
        <taxon>Pleurodelinae</taxon>
        <taxon>Pleurodeles</taxon>
    </lineage>
</organism>